<dbReference type="SUPFAM" id="SSF51126">
    <property type="entry name" value="Pectin lyase-like"/>
    <property type="match status" value="1"/>
</dbReference>
<feature type="signal peptide" evidence="2">
    <location>
        <begin position="1"/>
        <end position="22"/>
    </location>
</feature>
<dbReference type="InterPro" id="IPR011050">
    <property type="entry name" value="Pectin_lyase_fold/virulence"/>
</dbReference>
<accession>A0A7Y9T266</accession>
<feature type="region of interest" description="Disordered" evidence="1">
    <location>
        <begin position="31"/>
        <end position="54"/>
    </location>
</feature>
<sequence length="574" mass="61773">MIFHRTALFLFFALLASLPLSGETWYIRHDGGTRSSKEHSGQCDGKTDAPYRKGSGQHCAFSDYRYLWDDQTYNNDAWVIAGGDTVIIHDGPWRVGWDAATGKGAGYTWCLGGGTSGCSNPPIPSGSAAHHTRILGENYASCGTPEATDRSKLTQIFGGFGVWTPLNLQGAQYVDIECIEVARHSQCVFFGDPPVPAPCNRGGPKDDYDSDGVVTDVHTHDLLLQDMWIHGHVGRGVKGPIGGLVTCTRCDIAYNGGAGWDFDDGNGTPSVHATWNLNYSTIEWNGCNQAYPGPGAVSCYGQSNGGYGDGVGTPMGMCLATNIDHSKFIYNTQDGLDLGHGDKGTDCPLTITNSIAYGNGGGSFKWGGNENPAVFTNNIAIGNCVRMSEPIPGQPSTFNAHLADFCRAEDALPFDFRQGGTVLFANNTIVSYAPTTFDIDCWDPSCSDSTLTFKNNIVLGYDNPKTYSLGGKPEGPGGFYFQKPIGHIVRSNNIFYGLRGLRCPTGHTGEKCENPQFVSQPHFSSEKDLDDFNFHLSPSSPARGNGARIPEVQSDYEGKPRPSTGNYDIGASQH</sequence>
<dbReference type="Proteomes" id="UP000534186">
    <property type="component" value="Unassembled WGS sequence"/>
</dbReference>
<organism evidence="3 4">
    <name type="scientific">Tunturiibacter lichenicola</name>
    <dbReference type="NCBI Taxonomy" id="2051959"/>
    <lineage>
        <taxon>Bacteria</taxon>
        <taxon>Pseudomonadati</taxon>
        <taxon>Acidobacteriota</taxon>
        <taxon>Terriglobia</taxon>
        <taxon>Terriglobales</taxon>
        <taxon>Acidobacteriaceae</taxon>
        <taxon>Tunturiibacter</taxon>
    </lineage>
</organism>
<dbReference type="AlphaFoldDB" id="A0A7Y9T266"/>
<dbReference type="Gene3D" id="2.160.20.10">
    <property type="entry name" value="Single-stranded right-handed beta-helix, Pectin lyase-like"/>
    <property type="match status" value="1"/>
</dbReference>
<keyword evidence="2" id="KW-0732">Signal</keyword>
<protein>
    <recommendedName>
        <fullName evidence="5">Right-handed parallel beta-helix repeat-containing protein</fullName>
    </recommendedName>
</protein>
<evidence type="ECO:0000256" key="1">
    <source>
        <dbReference type="SAM" id="MobiDB-lite"/>
    </source>
</evidence>
<feature type="region of interest" description="Disordered" evidence="1">
    <location>
        <begin position="534"/>
        <end position="574"/>
    </location>
</feature>
<feature type="compositionally biased region" description="Basic and acidic residues" evidence="1">
    <location>
        <begin position="31"/>
        <end position="51"/>
    </location>
</feature>
<comment type="caution">
    <text evidence="3">The sequence shown here is derived from an EMBL/GenBank/DDBJ whole genome shotgun (WGS) entry which is preliminary data.</text>
</comment>
<gene>
    <name evidence="3" type="ORF">HDF12_001197</name>
</gene>
<evidence type="ECO:0000256" key="2">
    <source>
        <dbReference type="SAM" id="SignalP"/>
    </source>
</evidence>
<dbReference type="EMBL" id="JACCCV010000001">
    <property type="protein sequence ID" value="NYF50832.1"/>
    <property type="molecule type" value="Genomic_DNA"/>
</dbReference>
<reference evidence="3 4" key="1">
    <citation type="submission" date="2020-07" db="EMBL/GenBank/DDBJ databases">
        <title>Genomic Encyclopedia of Type Strains, Phase IV (KMG-V): Genome sequencing to study the core and pangenomes of soil and plant-associated prokaryotes.</title>
        <authorList>
            <person name="Whitman W."/>
        </authorList>
    </citation>
    <scope>NUCLEOTIDE SEQUENCE [LARGE SCALE GENOMIC DNA]</scope>
    <source>
        <strain evidence="3 4">M8UP30</strain>
    </source>
</reference>
<evidence type="ECO:0000313" key="3">
    <source>
        <dbReference type="EMBL" id="NYF50832.1"/>
    </source>
</evidence>
<evidence type="ECO:0008006" key="5">
    <source>
        <dbReference type="Google" id="ProtNLM"/>
    </source>
</evidence>
<dbReference type="InterPro" id="IPR012334">
    <property type="entry name" value="Pectin_lyas_fold"/>
</dbReference>
<evidence type="ECO:0000313" key="4">
    <source>
        <dbReference type="Proteomes" id="UP000534186"/>
    </source>
</evidence>
<name>A0A7Y9T266_9BACT</name>
<feature type="chain" id="PRO_5031383801" description="Right-handed parallel beta-helix repeat-containing protein" evidence="2">
    <location>
        <begin position="23"/>
        <end position="574"/>
    </location>
</feature>
<proteinExistence type="predicted"/>